<feature type="transmembrane region" description="Helical" evidence="6">
    <location>
        <begin position="103"/>
        <end position="131"/>
    </location>
</feature>
<dbReference type="AlphaFoldDB" id="A0A1R1F257"/>
<evidence type="ECO:0000256" key="4">
    <source>
        <dbReference type="ARBA" id="ARBA00022989"/>
    </source>
</evidence>
<protein>
    <recommendedName>
        <fullName evidence="7">ABC3 transporter permease C-terminal domain-containing protein</fullName>
    </recommendedName>
</protein>
<dbReference type="RefSeq" id="WP_076167427.1">
    <property type="nucleotide sequence ID" value="NZ_MRTP01000001.1"/>
</dbReference>
<feature type="transmembrane region" description="Helical" evidence="6">
    <location>
        <begin position="577"/>
        <end position="599"/>
    </location>
</feature>
<evidence type="ECO:0000256" key="3">
    <source>
        <dbReference type="ARBA" id="ARBA00022692"/>
    </source>
</evidence>
<feature type="transmembrane region" description="Helical" evidence="6">
    <location>
        <begin position="519"/>
        <end position="543"/>
    </location>
</feature>
<evidence type="ECO:0000256" key="6">
    <source>
        <dbReference type="PIRNR" id="PIRNR018968"/>
    </source>
</evidence>
<keyword evidence="4 6" id="KW-1133">Transmembrane helix</keyword>
<dbReference type="GO" id="GO:0055085">
    <property type="term" value="P:transmembrane transport"/>
    <property type="evidence" value="ECO:0007669"/>
    <property type="project" value="UniProtKB-UniRule"/>
</dbReference>
<dbReference type="InterPro" id="IPR027022">
    <property type="entry name" value="ABC_permease_BceB-typ"/>
</dbReference>
<name>A0A1R1F257_9BACL</name>
<sequence length="643" mass="72153">MSFPQFAFNNVKRNARAYFAYYLSSSFMVMVFFTYALFIFHPDINKTELGHTTMLVMLIMEYIIYIFSFLFVLYSIGAFLKARNKEFGILTILGAEQGQISRLVFIENMIIGASSIVTGIGSGLILSKLFLLLSAKVVGMEKLGLYLPVKAVLLTVAAFSLLFIAISAFTLILIRRNHVLHLLQGSNRPKTEPKASILISLFGIALLAAGYMSLRVNLVLAAVTGIAGTYFFFTQITVLVMRLLKRSRRWVWKGTNLIWISEMAYKMKDNARVLFMVTVVTAISCMSVAFVMSINETNKDNYRANPYAIRLSVYDDTSVKGDLALIDQSLSRQGITYQTIRTEQYFSVVEDRTSSVSVMPRSMYNQLAEAAGAPKVGKLDYHQAVHVIPATEVSRERPDWYDLRKITLRDTKAELDITDTIKPDVNVSPTVSDMLVISDDEYHVHKKLLSSEPKSNRIQGSVVYMIPEWSTGTVPAEGDPEISIGMKLKQEGIDRELSGQSENIISARGGDYYSLRQSFAMMSFAGIFITAVLSISSASFLYFKLHHELTQDQRMYQSMSKIGLKIQEMSRAATLQIAALFFVPIVVSVIQTLVVLNAVRKDFGVGEVNSSVLLASIAFVIVQMVYFLIVRSRYVHKLKRVMV</sequence>
<evidence type="ECO:0000313" key="8">
    <source>
        <dbReference type="EMBL" id="OMF58174.1"/>
    </source>
</evidence>
<feature type="transmembrane region" description="Helical" evidence="6">
    <location>
        <begin position="151"/>
        <end position="174"/>
    </location>
</feature>
<dbReference type="GO" id="GO:0005886">
    <property type="term" value="C:plasma membrane"/>
    <property type="evidence" value="ECO:0007669"/>
    <property type="project" value="UniProtKB-SubCell"/>
</dbReference>
<comment type="subcellular location">
    <subcellularLocation>
        <location evidence="1 6">Cell membrane</location>
        <topology evidence="1 6">Multi-pass membrane protein</topology>
    </subcellularLocation>
</comment>
<dbReference type="EMBL" id="MRTP01000001">
    <property type="protein sequence ID" value="OMF58174.1"/>
    <property type="molecule type" value="Genomic_DNA"/>
</dbReference>
<accession>A0A1R1F257</accession>
<dbReference type="Pfam" id="PF02687">
    <property type="entry name" value="FtsX"/>
    <property type="match status" value="1"/>
</dbReference>
<dbReference type="PIRSF" id="PIRSF018968">
    <property type="entry name" value="ABC_permease_BceB"/>
    <property type="match status" value="1"/>
</dbReference>
<reference evidence="8 9" key="1">
    <citation type="submission" date="2016-11" db="EMBL/GenBank/DDBJ databases">
        <title>Paenibacillus species isolates.</title>
        <authorList>
            <person name="Beno S.M."/>
        </authorList>
    </citation>
    <scope>NUCLEOTIDE SEQUENCE [LARGE SCALE GENOMIC DNA]</scope>
    <source>
        <strain evidence="8 9">FSL R5-0378</strain>
    </source>
</reference>
<keyword evidence="6" id="KW-0813">Transport</keyword>
<keyword evidence="9" id="KW-1185">Reference proteome</keyword>
<keyword evidence="5 6" id="KW-0472">Membrane</keyword>
<evidence type="ECO:0000259" key="7">
    <source>
        <dbReference type="Pfam" id="PF02687"/>
    </source>
</evidence>
<feature type="transmembrane region" description="Helical" evidence="6">
    <location>
        <begin position="611"/>
        <end position="630"/>
    </location>
</feature>
<dbReference type="PANTHER" id="PTHR46795">
    <property type="entry name" value="ABC TRANSPORTER PERMEASE-RELATED-RELATED"/>
    <property type="match status" value="1"/>
</dbReference>
<dbReference type="InterPro" id="IPR052536">
    <property type="entry name" value="ABC-4_Integral_Memb_Prot"/>
</dbReference>
<dbReference type="InterPro" id="IPR003838">
    <property type="entry name" value="ABC3_permease_C"/>
</dbReference>
<feature type="domain" description="ABC3 transporter permease C-terminal" evidence="7">
    <location>
        <begin position="62"/>
        <end position="176"/>
    </location>
</feature>
<proteinExistence type="inferred from homology"/>
<evidence type="ECO:0000313" key="9">
    <source>
        <dbReference type="Proteomes" id="UP000187172"/>
    </source>
</evidence>
<evidence type="ECO:0000256" key="5">
    <source>
        <dbReference type="ARBA" id="ARBA00023136"/>
    </source>
</evidence>
<feature type="transmembrane region" description="Helical" evidence="6">
    <location>
        <begin position="195"/>
        <end position="214"/>
    </location>
</feature>
<feature type="transmembrane region" description="Helical" evidence="6">
    <location>
        <begin position="220"/>
        <end position="244"/>
    </location>
</feature>
<keyword evidence="2 6" id="KW-1003">Cell membrane</keyword>
<dbReference type="STRING" id="297318.BK138_06380"/>
<dbReference type="PANTHER" id="PTHR46795:SF2">
    <property type="entry name" value="ABC TRANSPORTER, PERMEASE PROTEIN"/>
    <property type="match status" value="1"/>
</dbReference>
<gene>
    <name evidence="8" type="ORF">BK138_06380</name>
</gene>
<feature type="transmembrane region" description="Helical" evidence="6">
    <location>
        <begin position="62"/>
        <end position="82"/>
    </location>
</feature>
<feature type="transmembrane region" description="Helical" evidence="6">
    <location>
        <begin position="273"/>
        <end position="294"/>
    </location>
</feature>
<keyword evidence="3 6" id="KW-0812">Transmembrane</keyword>
<dbReference type="Proteomes" id="UP000187172">
    <property type="component" value="Unassembled WGS sequence"/>
</dbReference>
<evidence type="ECO:0000256" key="2">
    <source>
        <dbReference type="ARBA" id="ARBA00022475"/>
    </source>
</evidence>
<comment type="caution">
    <text evidence="8">The sequence shown here is derived from an EMBL/GenBank/DDBJ whole genome shotgun (WGS) entry which is preliminary data.</text>
</comment>
<feature type="transmembrane region" description="Helical" evidence="6">
    <location>
        <begin position="20"/>
        <end position="42"/>
    </location>
</feature>
<organism evidence="8 9">
    <name type="scientific">Paenibacillus rhizosphaerae</name>
    <dbReference type="NCBI Taxonomy" id="297318"/>
    <lineage>
        <taxon>Bacteria</taxon>
        <taxon>Bacillati</taxon>
        <taxon>Bacillota</taxon>
        <taxon>Bacilli</taxon>
        <taxon>Bacillales</taxon>
        <taxon>Paenibacillaceae</taxon>
        <taxon>Paenibacillus</taxon>
    </lineage>
</organism>
<comment type="similarity">
    <text evidence="6">Belongs to the ABC-4 integral membrane protein family.</text>
</comment>
<evidence type="ECO:0000256" key="1">
    <source>
        <dbReference type="ARBA" id="ARBA00004651"/>
    </source>
</evidence>